<dbReference type="InterPro" id="IPR049071">
    <property type="entry name" value="MPI_cupin_dom"/>
</dbReference>
<dbReference type="Proteomes" id="UP000037146">
    <property type="component" value="Unassembled WGS sequence"/>
</dbReference>
<dbReference type="CDD" id="cd07010">
    <property type="entry name" value="cupin_PMI_type_I_N_bac"/>
    <property type="match status" value="1"/>
</dbReference>
<comment type="cofactor">
    <cofactor evidence="8">
        <name>Zn(2+)</name>
        <dbReference type="ChEBI" id="CHEBI:29105"/>
    </cofactor>
    <text evidence="8">Binds 1 zinc ion per subunit.</text>
</comment>
<dbReference type="RefSeq" id="WP_049681054.1">
    <property type="nucleotide sequence ID" value="NZ_LFZW01000001.1"/>
</dbReference>
<dbReference type="AlphaFoldDB" id="A0A0K9GTW5"/>
<comment type="similarity">
    <text evidence="2 7">Belongs to the mannose-6-phosphate isomerase type 1 family.</text>
</comment>
<reference evidence="13" key="1">
    <citation type="submission" date="2015-07" db="EMBL/GenBank/DDBJ databases">
        <title>Genome sequencing project for genomic taxonomy and phylogenomics of Bacillus-like bacteria.</title>
        <authorList>
            <person name="Liu B."/>
            <person name="Wang J."/>
            <person name="Zhu Y."/>
            <person name="Liu G."/>
            <person name="Chen Q."/>
            <person name="Chen Z."/>
            <person name="Lan J."/>
            <person name="Che J."/>
            <person name="Ge C."/>
            <person name="Shi H."/>
            <person name="Pan Z."/>
            <person name="Liu X."/>
        </authorList>
    </citation>
    <scope>NUCLEOTIDE SEQUENCE [LARGE SCALE GENOMIC DNA]</scope>
    <source>
        <strain evidence="13">FJAT-27997</strain>
    </source>
</reference>
<evidence type="ECO:0000256" key="8">
    <source>
        <dbReference type="PIRSR" id="PIRSR036894-1"/>
    </source>
</evidence>
<keyword evidence="5 7" id="KW-0862">Zinc</keyword>
<comment type="catalytic activity">
    <reaction evidence="1 7">
        <text>D-mannose 6-phosphate = D-fructose 6-phosphate</text>
        <dbReference type="Rhea" id="RHEA:12356"/>
        <dbReference type="ChEBI" id="CHEBI:58735"/>
        <dbReference type="ChEBI" id="CHEBI:61527"/>
        <dbReference type="EC" id="5.3.1.8"/>
    </reaction>
</comment>
<dbReference type="STRING" id="1679170.AC625_09325"/>
<dbReference type="GO" id="GO:0004476">
    <property type="term" value="F:mannose-6-phosphate isomerase activity"/>
    <property type="evidence" value="ECO:0007669"/>
    <property type="project" value="UniProtKB-UniRule"/>
</dbReference>
<dbReference type="InterPro" id="IPR001250">
    <property type="entry name" value="Man6P_Isoase-1"/>
</dbReference>
<dbReference type="InterPro" id="IPR011051">
    <property type="entry name" value="RmlC_Cupin_sf"/>
</dbReference>
<dbReference type="InterPro" id="IPR014710">
    <property type="entry name" value="RmlC-like_jellyroll"/>
</dbReference>
<evidence type="ECO:0000256" key="7">
    <source>
        <dbReference type="PIRNR" id="PIRNR036894"/>
    </source>
</evidence>
<dbReference type="EMBL" id="LFZW01000001">
    <property type="protein sequence ID" value="KMY49712.1"/>
    <property type="molecule type" value="Genomic_DNA"/>
</dbReference>
<dbReference type="InterPro" id="IPR014628">
    <property type="entry name" value="Man6P_isomerase_Firm_short"/>
</dbReference>
<evidence type="ECO:0000256" key="2">
    <source>
        <dbReference type="ARBA" id="ARBA00010772"/>
    </source>
</evidence>
<feature type="binding site" evidence="8">
    <location>
        <position position="97"/>
    </location>
    <ligand>
        <name>Zn(2+)</name>
        <dbReference type="ChEBI" id="CHEBI:29105"/>
    </ligand>
</feature>
<dbReference type="GO" id="GO:0005975">
    <property type="term" value="P:carbohydrate metabolic process"/>
    <property type="evidence" value="ECO:0007669"/>
    <property type="project" value="UniProtKB-UniRule"/>
</dbReference>
<evidence type="ECO:0000256" key="3">
    <source>
        <dbReference type="ARBA" id="ARBA00011956"/>
    </source>
</evidence>
<dbReference type="InterPro" id="IPR046457">
    <property type="entry name" value="PMI_typeI_cat"/>
</dbReference>
<dbReference type="GO" id="GO:0008270">
    <property type="term" value="F:zinc ion binding"/>
    <property type="evidence" value="ECO:0007669"/>
    <property type="project" value="UniProtKB-UniRule"/>
</dbReference>
<dbReference type="PIRSF" id="PIRSF036894">
    <property type="entry name" value="PMI_Firm_short"/>
    <property type="match status" value="1"/>
</dbReference>
<keyword evidence="4 7" id="KW-0479">Metal-binding</keyword>
<dbReference type="Pfam" id="PF21621">
    <property type="entry name" value="MPI_cupin_dom"/>
    <property type="match status" value="1"/>
</dbReference>
<dbReference type="InterPro" id="IPR051804">
    <property type="entry name" value="Carb_Metab_Reg_Kinase/Isom"/>
</dbReference>
<evidence type="ECO:0000256" key="5">
    <source>
        <dbReference type="ARBA" id="ARBA00022833"/>
    </source>
</evidence>
<evidence type="ECO:0000259" key="11">
    <source>
        <dbReference type="Pfam" id="PF21621"/>
    </source>
</evidence>
<proteinExistence type="inferred from homology"/>
<feature type="domain" description="Mannose-6-phosphate isomerase cupin" evidence="11">
    <location>
        <begin position="237"/>
        <end position="315"/>
    </location>
</feature>
<keyword evidence="13" id="KW-1185">Reference proteome</keyword>
<evidence type="ECO:0000256" key="9">
    <source>
        <dbReference type="PIRSR" id="PIRSR036894-2"/>
    </source>
</evidence>
<evidence type="ECO:0000256" key="1">
    <source>
        <dbReference type="ARBA" id="ARBA00000757"/>
    </source>
</evidence>
<dbReference type="PANTHER" id="PTHR42742:SF3">
    <property type="entry name" value="FRUCTOKINASE"/>
    <property type="match status" value="1"/>
</dbReference>
<gene>
    <name evidence="12" type="ORF">AC625_09325</name>
</gene>
<comment type="caution">
    <text evidence="12">The sequence shown here is derived from an EMBL/GenBank/DDBJ whole genome shotgun (WGS) entry which is preliminary data.</text>
</comment>
<dbReference type="EC" id="5.3.1.8" evidence="3 7"/>
<feature type="domain" description="Phosphomannose isomerase type I catalytic" evidence="10">
    <location>
        <begin position="8"/>
        <end position="118"/>
    </location>
</feature>
<sequence length="315" mass="36292">MKEPIFFSPVFHERLWGGYKLKTEFNYNIHSNNIGECWAISAHPNGQSVIRDGLYKGLTLGELWEGKKELFGSIIGDKFPLLIKILDANDDLSVQVHPNDMYANQHENGELGKTECWYIIDCEKDAELIFGHYAQSKEELVKMIDEGSWDTFLRRVRIKKGDFISVPSGTVHALCKGTLVLEIQQNSDTTYRLYDYNRKGEDGNMRDLHLEKSKEVITVPYHDEKIIFQDKTTDTMKITTFLNGDYFTVYKWVLDGKETINQEFPFLLCSVIEGEGLLIKNEKVHSLTKGTHFLLPHGFNEFQLKGMMELIVSHV</sequence>
<dbReference type="NCBIfam" id="TIGR00218">
    <property type="entry name" value="manA"/>
    <property type="match status" value="1"/>
</dbReference>
<organism evidence="12 13">
    <name type="scientific">Peribacillus loiseleuriae</name>
    <dbReference type="NCBI Taxonomy" id="1679170"/>
    <lineage>
        <taxon>Bacteria</taxon>
        <taxon>Bacillati</taxon>
        <taxon>Bacillota</taxon>
        <taxon>Bacilli</taxon>
        <taxon>Bacillales</taxon>
        <taxon>Bacillaceae</taxon>
        <taxon>Peribacillus</taxon>
    </lineage>
</organism>
<dbReference type="PATRIC" id="fig|1679170.3.peg.2057"/>
<name>A0A0K9GTW5_9BACI</name>
<evidence type="ECO:0000259" key="10">
    <source>
        <dbReference type="Pfam" id="PF20511"/>
    </source>
</evidence>
<protein>
    <recommendedName>
        <fullName evidence="3 7">Mannose-6-phosphate isomerase</fullName>
        <ecNumber evidence="3 7">5.3.1.8</ecNumber>
    </recommendedName>
</protein>
<dbReference type="OrthoDB" id="9808275at2"/>
<keyword evidence="6 7" id="KW-0413">Isomerase</keyword>
<dbReference type="SUPFAM" id="SSF51182">
    <property type="entry name" value="RmlC-like cupins"/>
    <property type="match status" value="1"/>
</dbReference>
<evidence type="ECO:0000313" key="13">
    <source>
        <dbReference type="Proteomes" id="UP000037146"/>
    </source>
</evidence>
<feature type="binding site" evidence="8">
    <location>
        <position position="115"/>
    </location>
    <ligand>
        <name>Zn(2+)</name>
        <dbReference type="ChEBI" id="CHEBI:29105"/>
    </ligand>
</feature>
<evidence type="ECO:0000313" key="12">
    <source>
        <dbReference type="EMBL" id="KMY49712.1"/>
    </source>
</evidence>
<accession>A0A0K9GTW5</accession>
<feature type="binding site" evidence="8">
    <location>
        <position position="172"/>
    </location>
    <ligand>
        <name>Zn(2+)</name>
        <dbReference type="ChEBI" id="CHEBI:29105"/>
    </ligand>
</feature>
<feature type="active site" evidence="9">
    <location>
        <position position="192"/>
    </location>
</feature>
<dbReference type="PANTHER" id="PTHR42742">
    <property type="entry name" value="TRANSCRIPTIONAL REPRESSOR MPRA"/>
    <property type="match status" value="1"/>
</dbReference>
<dbReference type="Pfam" id="PF20511">
    <property type="entry name" value="PMI_typeI_cat"/>
    <property type="match status" value="1"/>
</dbReference>
<dbReference type="Gene3D" id="2.60.120.10">
    <property type="entry name" value="Jelly Rolls"/>
    <property type="match status" value="2"/>
</dbReference>
<evidence type="ECO:0000256" key="6">
    <source>
        <dbReference type="ARBA" id="ARBA00023235"/>
    </source>
</evidence>
<evidence type="ECO:0000256" key="4">
    <source>
        <dbReference type="ARBA" id="ARBA00022723"/>
    </source>
</evidence>